<dbReference type="STRING" id="1235591.CAK95_08170"/>
<dbReference type="AlphaFoldDB" id="A0A1W7A0C6"/>
<organism evidence="1 2">
    <name type="scientific">Pseudorhodoplanes sinuspersici</name>
    <dbReference type="NCBI Taxonomy" id="1235591"/>
    <lineage>
        <taxon>Bacteria</taxon>
        <taxon>Pseudomonadati</taxon>
        <taxon>Pseudomonadota</taxon>
        <taxon>Alphaproteobacteria</taxon>
        <taxon>Hyphomicrobiales</taxon>
        <taxon>Pseudorhodoplanes</taxon>
    </lineage>
</organism>
<dbReference type="Proteomes" id="UP000194137">
    <property type="component" value="Chromosome"/>
</dbReference>
<proteinExistence type="predicted"/>
<dbReference type="InterPro" id="IPR058110">
    <property type="entry name" value="GCG_CRPN_dom"/>
</dbReference>
<gene>
    <name evidence="1" type="ORF">CAK95_08170</name>
</gene>
<accession>A0A1W7A0C6</accession>
<reference evidence="1 2" key="1">
    <citation type="submission" date="2017-05" db="EMBL/GenBank/DDBJ databases">
        <title>Full genome sequence of Pseudorhodoplanes sinuspersici.</title>
        <authorList>
            <person name="Dastgheib S.M.M."/>
            <person name="Shavandi M."/>
            <person name="Tirandaz H."/>
        </authorList>
    </citation>
    <scope>NUCLEOTIDE SEQUENCE [LARGE SCALE GENOMIC DNA]</scope>
    <source>
        <strain evidence="1 2">RIPI110</strain>
    </source>
</reference>
<protein>
    <submittedName>
        <fullName evidence="1">Uncharacterized protein</fullName>
    </submittedName>
</protein>
<keyword evidence="2" id="KW-1185">Reference proteome</keyword>
<evidence type="ECO:0000313" key="2">
    <source>
        <dbReference type="Proteomes" id="UP000194137"/>
    </source>
</evidence>
<dbReference type="NCBIfam" id="NF047412">
    <property type="entry name" value="sig_GCG_CRPN_rpt"/>
    <property type="match status" value="1"/>
</dbReference>
<dbReference type="RefSeq" id="WP_425375228.1">
    <property type="nucleotide sequence ID" value="NZ_RAQD01000003.1"/>
</dbReference>
<sequence>MTFQAQAFPVSPISPVQTSSDIVQVRGGCGLGWHRGPYGGCRRNWARGARAFAGPRCWFRRTPWGPRRVCRW</sequence>
<name>A0A1W7A0C6_9HYPH</name>
<dbReference type="EMBL" id="CP021112">
    <property type="protein sequence ID" value="ARQ02831.1"/>
    <property type="molecule type" value="Genomic_DNA"/>
</dbReference>
<evidence type="ECO:0000313" key="1">
    <source>
        <dbReference type="EMBL" id="ARQ02831.1"/>
    </source>
</evidence>
<dbReference type="KEGG" id="psin:CAK95_08170"/>